<dbReference type="EMBL" id="CAXDID020000033">
    <property type="protein sequence ID" value="CAL5995813.1"/>
    <property type="molecule type" value="Genomic_DNA"/>
</dbReference>
<reference evidence="2 3" key="2">
    <citation type="submission" date="2024-07" db="EMBL/GenBank/DDBJ databases">
        <authorList>
            <person name="Akdeniz Z."/>
        </authorList>
    </citation>
    <scope>NUCLEOTIDE SEQUENCE [LARGE SCALE GENOMIC DNA]</scope>
</reference>
<evidence type="ECO:0000313" key="3">
    <source>
        <dbReference type="Proteomes" id="UP001642409"/>
    </source>
</evidence>
<evidence type="ECO:0000313" key="1">
    <source>
        <dbReference type="EMBL" id="CAI9961131.1"/>
    </source>
</evidence>
<comment type="caution">
    <text evidence="1">The sequence shown here is derived from an EMBL/GenBank/DDBJ whole genome shotgun (WGS) entry which is preliminary data.</text>
</comment>
<name>A0AA86QT84_9EUKA</name>
<keyword evidence="3" id="KW-1185">Reference proteome</keyword>
<dbReference type="Proteomes" id="UP001642409">
    <property type="component" value="Unassembled WGS sequence"/>
</dbReference>
<evidence type="ECO:0000313" key="2">
    <source>
        <dbReference type="EMBL" id="CAL5995813.1"/>
    </source>
</evidence>
<accession>A0AA86QT84</accession>
<dbReference type="EMBL" id="CATOUU010000937">
    <property type="protein sequence ID" value="CAI9961131.1"/>
    <property type="molecule type" value="Genomic_DNA"/>
</dbReference>
<proteinExistence type="predicted"/>
<reference evidence="1" key="1">
    <citation type="submission" date="2023-06" db="EMBL/GenBank/DDBJ databases">
        <authorList>
            <person name="Kurt Z."/>
        </authorList>
    </citation>
    <scope>NUCLEOTIDE SEQUENCE</scope>
</reference>
<organism evidence="1">
    <name type="scientific">Hexamita inflata</name>
    <dbReference type="NCBI Taxonomy" id="28002"/>
    <lineage>
        <taxon>Eukaryota</taxon>
        <taxon>Metamonada</taxon>
        <taxon>Diplomonadida</taxon>
        <taxon>Hexamitidae</taxon>
        <taxon>Hexamitinae</taxon>
        <taxon>Hexamita</taxon>
    </lineage>
</organism>
<gene>
    <name evidence="2" type="ORF">HINF_LOCUS14265</name>
    <name evidence="1" type="ORF">HINF_LOCUS48776</name>
</gene>
<sequence>MSLVTQKKQFFVLSAMVYNKLHGKTSVYSDIELVFNILMQQNEAYFSFWALLSEFTQQSKQTLLNLFVSFSLQLNNKNQSTPSQLFRNNTVRKSSDKAEYFRSLFTQNLKLVLKNHFGNTFADYSNQELCVFIKENNVQNMREFWRELTELFEGKTSKQIRDYYGKAYQKVLYTQLSAYDKACLHAMSQSWAEQTPGFIAKKFQMIAERKDHFQQNIIMYIVNIRKGQNSLSNDRQYEQ</sequence>
<dbReference type="AlphaFoldDB" id="A0AA86QT84"/>
<protein>
    <submittedName>
        <fullName evidence="2">Hypothetical_protein</fullName>
    </submittedName>
</protein>